<dbReference type="InterPro" id="IPR051694">
    <property type="entry name" value="Immunoregulatory_rcpt-like"/>
</dbReference>
<feature type="compositionally biased region" description="Polar residues" evidence="5">
    <location>
        <begin position="273"/>
        <end position="282"/>
    </location>
</feature>
<dbReference type="EMBL" id="JBFXLR010000004">
    <property type="protein sequence ID" value="KAL2858854.1"/>
    <property type="molecule type" value="Genomic_DNA"/>
</dbReference>
<evidence type="ECO:0000256" key="6">
    <source>
        <dbReference type="SAM" id="Phobius"/>
    </source>
</evidence>
<dbReference type="PANTHER" id="PTHR15549:SF30">
    <property type="entry name" value="MID2 DOMAIN-CONTAINING PROTEIN"/>
    <property type="match status" value="1"/>
</dbReference>
<feature type="region of interest" description="Disordered" evidence="5">
    <location>
        <begin position="234"/>
        <end position="290"/>
    </location>
</feature>
<reference evidence="7 8" key="1">
    <citation type="submission" date="2024-07" db="EMBL/GenBank/DDBJ databases">
        <title>Section-level genome sequencing and comparative genomics of Aspergillus sections Usti and Cavernicolus.</title>
        <authorList>
            <consortium name="Lawrence Berkeley National Laboratory"/>
            <person name="Nybo J.L."/>
            <person name="Vesth T.C."/>
            <person name="Theobald S."/>
            <person name="Frisvad J.C."/>
            <person name="Larsen T.O."/>
            <person name="Kjaerboelling I."/>
            <person name="Rothschild-Mancinelli K."/>
            <person name="Lyhne E.K."/>
            <person name="Kogle M.E."/>
            <person name="Barry K."/>
            <person name="Clum A."/>
            <person name="Na H."/>
            <person name="Ledsgaard L."/>
            <person name="Lin J."/>
            <person name="Lipzen A."/>
            <person name="Kuo A."/>
            <person name="Riley R."/>
            <person name="Mondo S."/>
            <person name="LaButti K."/>
            <person name="Haridas S."/>
            <person name="Pangalinan J."/>
            <person name="Salamov A.A."/>
            <person name="Simmons B.A."/>
            <person name="Magnuson J.K."/>
            <person name="Chen J."/>
            <person name="Drula E."/>
            <person name="Henrissat B."/>
            <person name="Wiebenga A."/>
            <person name="Lubbers R.J."/>
            <person name="Gomes A.C."/>
            <person name="Macurrencykelacurrency M.R."/>
            <person name="Stajich J."/>
            <person name="Grigoriev I.V."/>
            <person name="Mortensen U.H."/>
            <person name="De vries R.P."/>
            <person name="Baker S.E."/>
            <person name="Andersen M.R."/>
        </authorList>
    </citation>
    <scope>NUCLEOTIDE SEQUENCE [LARGE SCALE GENOMIC DNA]</scope>
    <source>
        <strain evidence="7 8">CBS 756.74</strain>
    </source>
</reference>
<sequence>MRLFNPVDSFDSFFSITRRQTGTDSSCWGGLGAGECLSRCAGLVYSNQCRDTAGEDCCLNRECSTDVGNGYCRNRNNQTCEGEYVVGSGPTYPCPGPTYIVCCVRWEDMVNETDTSSSSTSSQTTLTPSSSSSFVPSSSSTTDGSSPTETGSSSSDSNSSSGLTVSQKGGIAGGIVGAVAVTSLVFVLVWWMRRRRRLPGKGENVGDGDGDGDGDGGDNRAVTETAVGAMTGTGSVERGREDEEDKGAAMLASREKQELDGSGRALHEMDSETAMTPTTPTGSEKGAPETKVRRMAELPGSLAAIAEMPVPEERRG</sequence>
<dbReference type="Proteomes" id="UP001610444">
    <property type="component" value="Unassembled WGS sequence"/>
</dbReference>
<feature type="region of interest" description="Disordered" evidence="5">
    <location>
        <begin position="113"/>
        <end position="165"/>
    </location>
</feature>
<feature type="region of interest" description="Disordered" evidence="5">
    <location>
        <begin position="199"/>
        <end position="221"/>
    </location>
</feature>
<dbReference type="GeneID" id="98153820"/>
<protein>
    <submittedName>
        <fullName evidence="7">Uncharacterized protein</fullName>
    </submittedName>
</protein>
<dbReference type="RefSeq" id="XP_070903818.1">
    <property type="nucleotide sequence ID" value="XM_071038656.1"/>
</dbReference>
<keyword evidence="2 6" id="KW-0812">Transmembrane</keyword>
<evidence type="ECO:0000256" key="2">
    <source>
        <dbReference type="ARBA" id="ARBA00022692"/>
    </source>
</evidence>
<dbReference type="PANTHER" id="PTHR15549">
    <property type="entry name" value="PAIRED IMMUNOGLOBULIN-LIKE TYPE 2 RECEPTOR"/>
    <property type="match status" value="1"/>
</dbReference>
<evidence type="ECO:0000313" key="7">
    <source>
        <dbReference type="EMBL" id="KAL2858854.1"/>
    </source>
</evidence>
<keyword evidence="8" id="KW-1185">Reference proteome</keyword>
<accession>A0ABR4L3V2</accession>
<evidence type="ECO:0000256" key="3">
    <source>
        <dbReference type="ARBA" id="ARBA00022989"/>
    </source>
</evidence>
<evidence type="ECO:0000256" key="5">
    <source>
        <dbReference type="SAM" id="MobiDB-lite"/>
    </source>
</evidence>
<feature type="compositionally biased region" description="Basic and acidic residues" evidence="5">
    <location>
        <begin position="253"/>
        <end position="270"/>
    </location>
</feature>
<organism evidence="7 8">
    <name type="scientific">Aspergillus pseudodeflectus</name>
    <dbReference type="NCBI Taxonomy" id="176178"/>
    <lineage>
        <taxon>Eukaryota</taxon>
        <taxon>Fungi</taxon>
        <taxon>Dikarya</taxon>
        <taxon>Ascomycota</taxon>
        <taxon>Pezizomycotina</taxon>
        <taxon>Eurotiomycetes</taxon>
        <taxon>Eurotiomycetidae</taxon>
        <taxon>Eurotiales</taxon>
        <taxon>Aspergillaceae</taxon>
        <taxon>Aspergillus</taxon>
        <taxon>Aspergillus subgen. Nidulantes</taxon>
    </lineage>
</organism>
<feature type="compositionally biased region" description="Acidic residues" evidence="5">
    <location>
        <begin position="206"/>
        <end position="216"/>
    </location>
</feature>
<comment type="subcellular location">
    <subcellularLocation>
        <location evidence="1">Membrane</location>
        <topology evidence="1">Single-pass membrane protein</topology>
    </subcellularLocation>
</comment>
<name>A0ABR4L3V2_9EURO</name>
<gene>
    <name evidence="7" type="ORF">BJX68DRAFT_227401</name>
</gene>
<feature type="transmembrane region" description="Helical" evidence="6">
    <location>
        <begin position="170"/>
        <end position="191"/>
    </location>
</feature>
<evidence type="ECO:0000256" key="1">
    <source>
        <dbReference type="ARBA" id="ARBA00004167"/>
    </source>
</evidence>
<comment type="caution">
    <text evidence="7">The sequence shown here is derived from an EMBL/GenBank/DDBJ whole genome shotgun (WGS) entry which is preliminary data.</text>
</comment>
<keyword evidence="4 6" id="KW-0472">Membrane</keyword>
<keyword evidence="3 6" id="KW-1133">Transmembrane helix</keyword>
<evidence type="ECO:0000256" key="4">
    <source>
        <dbReference type="ARBA" id="ARBA00023136"/>
    </source>
</evidence>
<evidence type="ECO:0000313" key="8">
    <source>
        <dbReference type="Proteomes" id="UP001610444"/>
    </source>
</evidence>
<proteinExistence type="predicted"/>